<name>A0A0A9H640_ARUDO</name>
<reference evidence="1" key="1">
    <citation type="submission" date="2014-09" db="EMBL/GenBank/DDBJ databases">
        <authorList>
            <person name="Magalhaes I.L.F."/>
            <person name="Oliveira U."/>
            <person name="Santos F.R."/>
            <person name="Vidigal T.H.D.A."/>
            <person name="Brescovit A.D."/>
            <person name="Santos A.J."/>
        </authorList>
    </citation>
    <scope>NUCLEOTIDE SEQUENCE</scope>
    <source>
        <tissue evidence="1">Shoot tissue taken approximately 20 cm above the soil surface</tissue>
    </source>
</reference>
<sequence length="12" mass="1533">MVFVYFLVEETR</sequence>
<dbReference type="EMBL" id="GBRH01165256">
    <property type="protein sequence ID" value="JAE32640.1"/>
    <property type="molecule type" value="Transcribed_RNA"/>
</dbReference>
<reference evidence="1" key="2">
    <citation type="journal article" date="2015" name="Data Brief">
        <title>Shoot transcriptome of the giant reed, Arundo donax.</title>
        <authorList>
            <person name="Barrero R.A."/>
            <person name="Guerrero F.D."/>
            <person name="Moolhuijzen P."/>
            <person name="Goolsby J.A."/>
            <person name="Tidwell J."/>
            <person name="Bellgard S.E."/>
            <person name="Bellgard M.I."/>
        </authorList>
    </citation>
    <scope>NUCLEOTIDE SEQUENCE</scope>
    <source>
        <tissue evidence="1">Shoot tissue taken approximately 20 cm above the soil surface</tissue>
    </source>
</reference>
<proteinExistence type="predicted"/>
<protein>
    <submittedName>
        <fullName evidence="1">Uncharacterized protein</fullName>
    </submittedName>
</protein>
<evidence type="ECO:0000313" key="1">
    <source>
        <dbReference type="EMBL" id="JAE32640.1"/>
    </source>
</evidence>
<accession>A0A0A9H640</accession>
<organism evidence="1">
    <name type="scientific">Arundo donax</name>
    <name type="common">Giant reed</name>
    <name type="synonym">Donax arundinaceus</name>
    <dbReference type="NCBI Taxonomy" id="35708"/>
    <lineage>
        <taxon>Eukaryota</taxon>
        <taxon>Viridiplantae</taxon>
        <taxon>Streptophyta</taxon>
        <taxon>Embryophyta</taxon>
        <taxon>Tracheophyta</taxon>
        <taxon>Spermatophyta</taxon>
        <taxon>Magnoliopsida</taxon>
        <taxon>Liliopsida</taxon>
        <taxon>Poales</taxon>
        <taxon>Poaceae</taxon>
        <taxon>PACMAD clade</taxon>
        <taxon>Arundinoideae</taxon>
        <taxon>Arundineae</taxon>
        <taxon>Arundo</taxon>
    </lineage>
</organism>